<proteinExistence type="predicted"/>
<feature type="domain" description="Putative amidase" evidence="2">
    <location>
        <begin position="201"/>
        <end position="371"/>
    </location>
</feature>
<dbReference type="Gene3D" id="3.90.1720.10">
    <property type="entry name" value="endopeptidase domain like (from Nostoc punctiforme)"/>
    <property type="match status" value="1"/>
</dbReference>
<dbReference type="Pfam" id="PF12671">
    <property type="entry name" value="Amidase_6"/>
    <property type="match status" value="1"/>
</dbReference>
<protein>
    <submittedName>
        <fullName evidence="3">Amidase domain-containing protein</fullName>
    </submittedName>
</protein>
<name>A0A848CTZ8_ANEAE</name>
<reference evidence="3 4" key="1">
    <citation type="submission" date="2020-04" db="EMBL/GenBank/DDBJ databases">
        <authorList>
            <person name="Hitch T.C.A."/>
            <person name="Wylensek D."/>
            <person name="Clavel T."/>
        </authorList>
    </citation>
    <scope>NUCLEOTIDE SEQUENCE [LARGE SCALE GENOMIC DNA]</scope>
    <source>
        <strain evidence="3 4">WB01_D5_05</strain>
    </source>
</reference>
<dbReference type="EMBL" id="JABAGO010000016">
    <property type="protein sequence ID" value="NME98628.1"/>
    <property type="molecule type" value="Genomic_DNA"/>
</dbReference>
<gene>
    <name evidence="3" type="ORF">HF838_10190</name>
</gene>
<feature type="region of interest" description="Disordered" evidence="1">
    <location>
        <begin position="164"/>
        <end position="199"/>
    </location>
</feature>
<accession>A0A848CTZ8</accession>
<organism evidence="3 4">
    <name type="scientific">Aneurinibacillus aneurinilyticus</name>
    <name type="common">Bacillus aneurinolyticus</name>
    <dbReference type="NCBI Taxonomy" id="1391"/>
    <lineage>
        <taxon>Bacteria</taxon>
        <taxon>Bacillati</taxon>
        <taxon>Bacillota</taxon>
        <taxon>Bacilli</taxon>
        <taxon>Bacillales</taxon>
        <taxon>Paenibacillaceae</taxon>
        <taxon>Aneurinibacillus group</taxon>
        <taxon>Aneurinibacillus</taxon>
    </lineage>
</organism>
<sequence length="377" mass="43131">MMHIAGKIILVFLLFLQVPAHVWAEEQKGVEKEITSFLHKLFEERTRLLSQHRPDSIEPFYLPKEKVSRFALQQEQRRAKYLHTWAEKRGVTFTESSGSIRIVRIKPRGDTAQVFLVHTLKLTYRYLGQSQKLHSFGVGTRHSIKLKKVQGTWHVAREWYSDPIEENPHTIPSDSAKQPSKTYSSQSDTQEQTVSARKKRFNREKAVQYANKYAGAAWGAGNNNRYNPKYLDYHYNGGDCTNFASQVIGDPEEGGGLPMRGGWYYRYKQGGSTSWVQTDALKHFLIYSGYGRQVAKGRYADIIKPTASHPQGALSRLQPGDLIGYELDGDIDHFSIVVGRDSNGYVLVNSHTGDRYQVPWDLGWDKYTTFVLIHIND</sequence>
<feature type="compositionally biased region" description="Polar residues" evidence="1">
    <location>
        <begin position="170"/>
        <end position="195"/>
    </location>
</feature>
<dbReference type="AlphaFoldDB" id="A0A848CTZ8"/>
<dbReference type="InterPro" id="IPR024301">
    <property type="entry name" value="Amidase_6"/>
</dbReference>
<evidence type="ECO:0000259" key="2">
    <source>
        <dbReference type="Pfam" id="PF12671"/>
    </source>
</evidence>
<evidence type="ECO:0000313" key="3">
    <source>
        <dbReference type="EMBL" id="NME98628.1"/>
    </source>
</evidence>
<evidence type="ECO:0000256" key="1">
    <source>
        <dbReference type="SAM" id="MobiDB-lite"/>
    </source>
</evidence>
<dbReference type="PANTHER" id="PTHR40032">
    <property type="entry name" value="EXPORTED PROTEIN-RELATED"/>
    <property type="match status" value="1"/>
</dbReference>
<dbReference type="PANTHER" id="PTHR40032:SF1">
    <property type="entry name" value="EXPORTED PROTEIN"/>
    <property type="match status" value="1"/>
</dbReference>
<dbReference type="Proteomes" id="UP000561326">
    <property type="component" value="Unassembled WGS sequence"/>
</dbReference>
<dbReference type="RefSeq" id="WP_168975186.1">
    <property type="nucleotide sequence ID" value="NZ_JABAGO010000016.1"/>
</dbReference>
<evidence type="ECO:0000313" key="4">
    <source>
        <dbReference type="Proteomes" id="UP000561326"/>
    </source>
</evidence>
<comment type="caution">
    <text evidence="3">The sequence shown here is derived from an EMBL/GenBank/DDBJ whole genome shotgun (WGS) entry which is preliminary data.</text>
</comment>